<evidence type="ECO:0000256" key="2">
    <source>
        <dbReference type="ARBA" id="ARBA00006727"/>
    </source>
</evidence>
<feature type="region of interest" description="Disordered" evidence="3">
    <location>
        <begin position="1"/>
        <end position="36"/>
    </location>
</feature>
<feature type="transmembrane region" description="Helical" evidence="4">
    <location>
        <begin position="182"/>
        <end position="202"/>
    </location>
</feature>
<dbReference type="Gene3D" id="1.20.1250.20">
    <property type="entry name" value="MFS general substrate transporter like domains"/>
    <property type="match status" value="1"/>
</dbReference>
<dbReference type="AlphaFoldDB" id="N4UP22"/>
<name>N4UP22_COLOR</name>
<dbReference type="PANTHER" id="PTHR11360">
    <property type="entry name" value="MONOCARBOXYLATE TRANSPORTER"/>
    <property type="match status" value="1"/>
</dbReference>
<sequence>MNSAPLNGEPTGDVEAIQQNSSSHNPAWARGEKTSELPSGPSLPVYEFDYPDGGWTAWSQVISGHCVNAMTWGYPATFGVYQLYYTETLGLPKAQVSWIGSIQIFITFSLCAVSGRLSDAGYPRQAILAGSLLATFGTFMTSLSETYWQILLSQGFCTGIGLGLMFMPTISVISSYFKKRRAIALTISASGTGMGSTAFPATVQYLTPKIGFPWAVRCSGFLALLLVVVMSGLLKPRLAPRKSGPLAEWAAFKEPTYVLFSCGCFFYFWALYFGFFYINSYARDVIGFSSVSSVNLLLVTNAVGIPARPIVGWIADKYVGPVNTFIILVASVSVLLYAWIAIKDTASMYAFSAIYGTAVSASQGMFVSSLASLTRDPRKMGTRFGMVCTILAFATLAGPPTAGAIIDRAGGRYLYAQIWGGTVMVLCAVMIVAARIWGTGFKLLVKC</sequence>
<evidence type="ECO:0000313" key="6">
    <source>
        <dbReference type="Proteomes" id="UP000014480"/>
    </source>
</evidence>
<dbReference type="InterPro" id="IPR011701">
    <property type="entry name" value="MFS"/>
</dbReference>
<feature type="transmembrane region" description="Helical" evidence="4">
    <location>
        <begin position="126"/>
        <end position="144"/>
    </location>
</feature>
<comment type="similarity">
    <text evidence="2">Belongs to the major facilitator superfamily. Monocarboxylate porter (TC 2.A.1.13) family.</text>
</comment>
<feature type="transmembrane region" description="Helical" evidence="4">
    <location>
        <begin position="384"/>
        <end position="406"/>
    </location>
</feature>
<comment type="caution">
    <text evidence="5">The sequence shown here is derived from an EMBL/GenBank/DDBJ whole genome shotgun (WGS) entry which is preliminary data.</text>
</comment>
<reference evidence="6" key="2">
    <citation type="journal article" date="2019" name="Mol. Plant Microbe Interact.">
        <title>Genome sequence resources for four phytopathogenic fungi from the Colletotrichum orbiculare species complex.</title>
        <authorList>
            <person name="Gan P."/>
            <person name="Tsushima A."/>
            <person name="Narusaka M."/>
            <person name="Narusaka Y."/>
            <person name="Takano Y."/>
            <person name="Kubo Y."/>
            <person name="Shirasu K."/>
        </authorList>
    </citation>
    <scope>GENOME REANNOTATION</scope>
    <source>
        <strain evidence="6">104-T / ATCC 96160 / CBS 514.97 / LARS 414 / MAFF 240422</strain>
    </source>
</reference>
<dbReference type="PANTHER" id="PTHR11360:SF130">
    <property type="entry name" value="MAJOR FACILITATOR SUPERFAMILY (MFS) PROFILE DOMAIN-CONTAINING PROTEIN-RELATED"/>
    <property type="match status" value="1"/>
</dbReference>
<dbReference type="eggNOG" id="KOG2504">
    <property type="taxonomic scope" value="Eukaryota"/>
</dbReference>
<dbReference type="HOGENOM" id="CLU_001265_1_1_1"/>
<dbReference type="SUPFAM" id="SSF103473">
    <property type="entry name" value="MFS general substrate transporter"/>
    <property type="match status" value="1"/>
</dbReference>
<evidence type="ECO:0000256" key="4">
    <source>
        <dbReference type="SAM" id="Phobius"/>
    </source>
</evidence>
<dbReference type="Pfam" id="PF07690">
    <property type="entry name" value="MFS_1"/>
    <property type="match status" value="1"/>
</dbReference>
<keyword evidence="4" id="KW-0472">Membrane</keyword>
<gene>
    <name evidence="5" type="primary">asaE-11</name>
    <name evidence="5" type="ORF">Cob_v008786</name>
</gene>
<feature type="transmembrane region" description="Helical" evidence="4">
    <location>
        <begin position="214"/>
        <end position="234"/>
    </location>
</feature>
<dbReference type="GO" id="GO:0022857">
    <property type="term" value="F:transmembrane transporter activity"/>
    <property type="evidence" value="ECO:0007669"/>
    <property type="project" value="InterPro"/>
</dbReference>
<protein>
    <submittedName>
        <fullName evidence="5">MFS transporter asaE</fullName>
    </submittedName>
</protein>
<dbReference type="Proteomes" id="UP000014480">
    <property type="component" value="Unassembled WGS sequence"/>
</dbReference>
<feature type="transmembrane region" description="Helical" evidence="4">
    <location>
        <begin position="150"/>
        <end position="170"/>
    </location>
</feature>
<proteinExistence type="inferred from homology"/>
<dbReference type="OrthoDB" id="2213137at2759"/>
<accession>N4UP22</accession>
<feature type="transmembrane region" description="Helical" evidence="4">
    <location>
        <begin position="348"/>
        <end position="372"/>
    </location>
</feature>
<evidence type="ECO:0000313" key="5">
    <source>
        <dbReference type="EMBL" id="TDZ18107.1"/>
    </source>
</evidence>
<feature type="transmembrane region" description="Helical" evidence="4">
    <location>
        <begin position="418"/>
        <end position="437"/>
    </location>
</feature>
<dbReference type="EMBL" id="AMCV02000025">
    <property type="protein sequence ID" value="TDZ18107.1"/>
    <property type="molecule type" value="Genomic_DNA"/>
</dbReference>
<dbReference type="InterPro" id="IPR050327">
    <property type="entry name" value="Proton-linked_MCT"/>
</dbReference>
<evidence type="ECO:0000256" key="1">
    <source>
        <dbReference type="ARBA" id="ARBA00004141"/>
    </source>
</evidence>
<dbReference type="InterPro" id="IPR036259">
    <property type="entry name" value="MFS_trans_sf"/>
</dbReference>
<feature type="transmembrane region" description="Helical" evidence="4">
    <location>
        <begin position="285"/>
        <end position="306"/>
    </location>
</feature>
<reference evidence="6" key="1">
    <citation type="journal article" date="2013" name="New Phytol.">
        <title>Comparative genomic and transcriptomic analyses reveal the hemibiotrophic stage shift of Colletotrichum fungi.</title>
        <authorList>
            <person name="Gan P."/>
            <person name="Ikeda K."/>
            <person name="Irieda H."/>
            <person name="Narusaka M."/>
            <person name="O'Connell R.J."/>
            <person name="Narusaka Y."/>
            <person name="Takano Y."/>
            <person name="Kubo Y."/>
            <person name="Shirasu K."/>
        </authorList>
    </citation>
    <scope>NUCLEOTIDE SEQUENCE [LARGE SCALE GENOMIC DNA]</scope>
    <source>
        <strain evidence="6">104-T / ATCC 96160 / CBS 514.97 / LARS 414 / MAFF 240422</strain>
    </source>
</reference>
<keyword evidence="6" id="KW-1185">Reference proteome</keyword>
<evidence type="ECO:0000256" key="3">
    <source>
        <dbReference type="SAM" id="MobiDB-lite"/>
    </source>
</evidence>
<feature type="transmembrane region" description="Helical" evidence="4">
    <location>
        <begin position="96"/>
        <end position="114"/>
    </location>
</feature>
<keyword evidence="4" id="KW-0812">Transmembrane</keyword>
<dbReference type="GO" id="GO:0016020">
    <property type="term" value="C:membrane"/>
    <property type="evidence" value="ECO:0007669"/>
    <property type="project" value="UniProtKB-SubCell"/>
</dbReference>
<feature type="transmembrane region" description="Helical" evidence="4">
    <location>
        <begin position="255"/>
        <end position="279"/>
    </location>
</feature>
<comment type="subcellular location">
    <subcellularLocation>
        <location evidence="1">Membrane</location>
        <topology evidence="1">Multi-pass membrane protein</topology>
    </subcellularLocation>
</comment>
<feature type="transmembrane region" description="Helical" evidence="4">
    <location>
        <begin position="318"/>
        <end position="342"/>
    </location>
</feature>
<organism evidence="5 6">
    <name type="scientific">Colletotrichum orbiculare (strain 104-T / ATCC 96160 / CBS 514.97 / LARS 414 / MAFF 240422)</name>
    <name type="common">Cucumber anthracnose fungus</name>
    <name type="synonym">Colletotrichum lagenarium</name>
    <dbReference type="NCBI Taxonomy" id="1213857"/>
    <lineage>
        <taxon>Eukaryota</taxon>
        <taxon>Fungi</taxon>
        <taxon>Dikarya</taxon>
        <taxon>Ascomycota</taxon>
        <taxon>Pezizomycotina</taxon>
        <taxon>Sordariomycetes</taxon>
        <taxon>Hypocreomycetidae</taxon>
        <taxon>Glomerellales</taxon>
        <taxon>Glomerellaceae</taxon>
        <taxon>Colletotrichum</taxon>
        <taxon>Colletotrichum orbiculare species complex</taxon>
    </lineage>
</organism>
<keyword evidence="4" id="KW-1133">Transmembrane helix</keyword>